<dbReference type="Pfam" id="PF00196">
    <property type="entry name" value="GerE"/>
    <property type="match status" value="1"/>
</dbReference>
<dbReference type="PROSITE" id="PS00622">
    <property type="entry name" value="HTH_LUXR_1"/>
    <property type="match status" value="1"/>
</dbReference>
<dbReference type="PANTHER" id="PTHR44688">
    <property type="entry name" value="DNA-BINDING TRANSCRIPTIONAL ACTIVATOR DEVR_DOSR"/>
    <property type="match status" value="1"/>
</dbReference>
<dbReference type="Proteomes" id="UP000279994">
    <property type="component" value="Unassembled WGS sequence"/>
</dbReference>
<dbReference type="SMART" id="SM00421">
    <property type="entry name" value="HTH_LUXR"/>
    <property type="match status" value="1"/>
</dbReference>
<evidence type="ECO:0000259" key="4">
    <source>
        <dbReference type="PROSITE" id="PS50043"/>
    </source>
</evidence>
<name>A0A3N0GHE2_9ACTN</name>
<dbReference type="PRINTS" id="PR00038">
    <property type="entry name" value="HTHLUXR"/>
</dbReference>
<proteinExistence type="predicted"/>
<dbReference type="PANTHER" id="PTHR44688:SF16">
    <property type="entry name" value="DNA-BINDING TRANSCRIPTIONAL ACTIVATOR DEVR_DOSR"/>
    <property type="match status" value="1"/>
</dbReference>
<dbReference type="GO" id="GO:0006355">
    <property type="term" value="P:regulation of DNA-templated transcription"/>
    <property type="evidence" value="ECO:0007669"/>
    <property type="project" value="InterPro"/>
</dbReference>
<comment type="caution">
    <text evidence="5">The sequence shown here is derived from an EMBL/GenBank/DDBJ whole genome shotgun (WGS) entry which is preliminary data.</text>
</comment>
<keyword evidence="6" id="KW-1185">Reference proteome</keyword>
<keyword evidence="1" id="KW-0805">Transcription regulation</keyword>
<dbReference type="InterPro" id="IPR036388">
    <property type="entry name" value="WH-like_DNA-bd_sf"/>
</dbReference>
<dbReference type="AlphaFoldDB" id="A0A3N0GHE2"/>
<evidence type="ECO:0000256" key="1">
    <source>
        <dbReference type="ARBA" id="ARBA00023015"/>
    </source>
</evidence>
<dbReference type="EMBL" id="RJSF01000047">
    <property type="protein sequence ID" value="RNM11893.1"/>
    <property type="molecule type" value="Genomic_DNA"/>
</dbReference>
<dbReference type="OrthoDB" id="9815744at2"/>
<feature type="domain" description="HTH luxR-type" evidence="4">
    <location>
        <begin position="272"/>
        <end position="337"/>
    </location>
</feature>
<evidence type="ECO:0000256" key="3">
    <source>
        <dbReference type="ARBA" id="ARBA00023163"/>
    </source>
</evidence>
<keyword evidence="2" id="KW-0238">DNA-binding</keyword>
<dbReference type="GO" id="GO:0003677">
    <property type="term" value="F:DNA binding"/>
    <property type="evidence" value="ECO:0007669"/>
    <property type="project" value="UniProtKB-KW"/>
</dbReference>
<evidence type="ECO:0000313" key="6">
    <source>
        <dbReference type="Proteomes" id="UP000279994"/>
    </source>
</evidence>
<protein>
    <submittedName>
        <fullName evidence="5">LuxR family transcriptional regulator</fullName>
    </submittedName>
</protein>
<reference evidence="5 6" key="1">
    <citation type="submission" date="2018-11" db="EMBL/GenBank/DDBJ databases">
        <authorList>
            <person name="Li F."/>
        </authorList>
    </citation>
    <scope>NUCLEOTIDE SEQUENCE [LARGE SCALE GENOMIC DNA]</scope>
    <source>
        <strain evidence="5 6">Gsoil 818</strain>
    </source>
</reference>
<sequence length="347" mass="37046">MVRRAEAVCARSLTAKELREALLGELRPHVPYDGHVFALTDPVTNVASSPHADVPMLPWDRLPELIRWRYLTQVNRSDHLLGHPAASLLTATQSPEDSLVWLHVQRDLGIVDSASVAFGDRFGSWGFLELLRTAHPFTRAELDVLTAVAPAITTGLRRAVARTFAEPAAAPGATGPAVLVLGPDLAVRSQTDAAATALMRLLPPDEPIPPIPAAAYNVGAALIAQESGVPVGEPWCRVHLGGNRWVTVRASRLGQDVAVSIEPSTATERMDLFSRAHGLSGRESEILGLLVVGLDTREIAGQLFLSEHTVTDHAKAVLAKTGARTRQRLLAGVIGAAADRPETPAEA</sequence>
<dbReference type="InterPro" id="IPR016032">
    <property type="entry name" value="Sig_transdc_resp-reg_C-effctor"/>
</dbReference>
<keyword evidence="3" id="KW-0804">Transcription</keyword>
<dbReference type="InterPro" id="IPR000792">
    <property type="entry name" value="Tscrpt_reg_LuxR_C"/>
</dbReference>
<gene>
    <name evidence="5" type="ORF">EFL26_20985</name>
</gene>
<dbReference type="SUPFAM" id="SSF46894">
    <property type="entry name" value="C-terminal effector domain of the bipartite response regulators"/>
    <property type="match status" value="1"/>
</dbReference>
<dbReference type="PROSITE" id="PS50043">
    <property type="entry name" value="HTH_LUXR_2"/>
    <property type="match status" value="1"/>
</dbReference>
<evidence type="ECO:0000313" key="5">
    <source>
        <dbReference type="EMBL" id="RNM11893.1"/>
    </source>
</evidence>
<accession>A0A3N0GHE2</accession>
<dbReference type="CDD" id="cd06170">
    <property type="entry name" value="LuxR_C_like"/>
    <property type="match status" value="1"/>
</dbReference>
<organism evidence="5 6">
    <name type="scientific">Nocardioides pocheonensis</name>
    <dbReference type="NCBI Taxonomy" id="661485"/>
    <lineage>
        <taxon>Bacteria</taxon>
        <taxon>Bacillati</taxon>
        <taxon>Actinomycetota</taxon>
        <taxon>Actinomycetes</taxon>
        <taxon>Propionibacteriales</taxon>
        <taxon>Nocardioidaceae</taxon>
        <taxon>Nocardioides</taxon>
    </lineage>
</organism>
<evidence type="ECO:0000256" key="2">
    <source>
        <dbReference type="ARBA" id="ARBA00023125"/>
    </source>
</evidence>
<dbReference type="Gene3D" id="1.10.10.10">
    <property type="entry name" value="Winged helix-like DNA-binding domain superfamily/Winged helix DNA-binding domain"/>
    <property type="match status" value="1"/>
</dbReference>